<sequence length="197" mass="21952">MHSRSWRFGSLHKLALALIGASGLLLGGLALQADESDSSSGSTSALKVTQEGADESDTISEEEYIPATKAELRRKLNRIQYDVTQNAATEPAFRNAYWNNKKRGEYHCIVCDKPLFDSKTKFKSGTGWPSFYLPIAKDAVGYQTDYKMLYPRTEVHCKRCEAHLGHLFDDGPAPSGKRFCMNSASMKFIEAKSESKK</sequence>
<accession>A0A2G1W9L3</accession>
<evidence type="ECO:0000313" key="11">
    <source>
        <dbReference type="Proteomes" id="UP000225740"/>
    </source>
</evidence>
<dbReference type="Gene3D" id="2.170.150.20">
    <property type="entry name" value="Peptide methionine sulfoxide reductase"/>
    <property type="match status" value="1"/>
</dbReference>
<proteinExistence type="inferred from homology"/>
<evidence type="ECO:0000256" key="3">
    <source>
        <dbReference type="ARBA" id="ARBA00012499"/>
    </source>
</evidence>
<comment type="cofactor">
    <cofactor evidence="1">
        <name>Zn(2+)</name>
        <dbReference type="ChEBI" id="CHEBI:29105"/>
    </cofactor>
</comment>
<dbReference type="SUPFAM" id="SSF51316">
    <property type="entry name" value="Mss4-like"/>
    <property type="match status" value="1"/>
</dbReference>
<evidence type="ECO:0000256" key="7">
    <source>
        <dbReference type="ARBA" id="ARBA00048488"/>
    </source>
</evidence>
<dbReference type="OrthoDB" id="4174719at2"/>
<organism evidence="10 11">
    <name type="scientific">Rhodopirellula bahusiensis</name>
    <dbReference type="NCBI Taxonomy" id="2014065"/>
    <lineage>
        <taxon>Bacteria</taxon>
        <taxon>Pseudomonadati</taxon>
        <taxon>Planctomycetota</taxon>
        <taxon>Planctomycetia</taxon>
        <taxon>Pirellulales</taxon>
        <taxon>Pirellulaceae</taxon>
        <taxon>Rhodopirellula</taxon>
    </lineage>
</organism>
<dbReference type="InterPro" id="IPR011057">
    <property type="entry name" value="Mss4-like_sf"/>
</dbReference>
<dbReference type="GO" id="GO:0006979">
    <property type="term" value="P:response to oxidative stress"/>
    <property type="evidence" value="ECO:0007669"/>
    <property type="project" value="InterPro"/>
</dbReference>
<dbReference type="PROSITE" id="PS51790">
    <property type="entry name" value="MSRB"/>
    <property type="match status" value="1"/>
</dbReference>
<comment type="caution">
    <text evidence="10">The sequence shown here is derived from an EMBL/GenBank/DDBJ whole genome shotgun (WGS) entry which is preliminary data.</text>
</comment>
<dbReference type="GO" id="GO:0046872">
    <property type="term" value="F:metal ion binding"/>
    <property type="evidence" value="ECO:0007669"/>
    <property type="project" value="UniProtKB-KW"/>
</dbReference>
<evidence type="ECO:0000313" key="10">
    <source>
        <dbReference type="EMBL" id="PHQ35520.1"/>
    </source>
</evidence>
<dbReference type="PANTHER" id="PTHR10173">
    <property type="entry name" value="METHIONINE SULFOXIDE REDUCTASE"/>
    <property type="match status" value="1"/>
</dbReference>
<evidence type="ECO:0000256" key="1">
    <source>
        <dbReference type="ARBA" id="ARBA00001947"/>
    </source>
</evidence>
<dbReference type="EMBL" id="NIZW01000007">
    <property type="protein sequence ID" value="PHQ35520.1"/>
    <property type="molecule type" value="Genomic_DNA"/>
</dbReference>
<evidence type="ECO:0000256" key="5">
    <source>
        <dbReference type="ARBA" id="ARBA00022833"/>
    </source>
</evidence>
<evidence type="ECO:0000256" key="6">
    <source>
        <dbReference type="ARBA" id="ARBA00023002"/>
    </source>
</evidence>
<dbReference type="RefSeq" id="WP_099260724.1">
    <property type="nucleotide sequence ID" value="NZ_NIZW01000007.1"/>
</dbReference>
<gene>
    <name evidence="10" type="primary">msrB</name>
    <name evidence="10" type="ORF">CEE69_09870</name>
</gene>
<evidence type="ECO:0000256" key="8">
    <source>
        <dbReference type="SAM" id="MobiDB-lite"/>
    </source>
</evidence>
<feature type="region of interest" description="Disordered" evidence="8">
    <location>
        <begin position="35"/>
        <end position="60"/>
    </location>
</feature>
<protein>
    <recommendedName>
        <fullName evidence="3">peptide-methionine (R)-S-oxide reductase</fullName>
        <ecNumber evidence="3">1.8.4.12</ecNumber>
    </recommendedName>
</protein>
<dbReference type="InterPro" id="IPR002579">
    <property type="entry name" value="Met_Sox_Rdtase_MsrB_dom"/>
</dbReference>
<keyword evidence="5" id="KW-0862">Zinc</keyword>
<dbReference type="InterPro" id="IPR028427">
    <property type="entry name" value="Met_Sox_Rdtase_MsrB"/>
</dbReference>
<name>A0A2G1W9L3_9BACT</name>
<dbReference type="AlphaFoldDB" id="A0A2G1W9L3"/>
<keyword evidence="6" id="KW-0560">Oxidoreductase</keyword>
<dbReference type="FunFam" id="2.170.150.20:FF:000001">
    <property type="entry name" value="Peptide methionine sulfoxide reductase MsrB"/>
    <property type="match status" value="1"/>
</dbReference>
<dbReference type="Pfam" id="PF01641">
    <property type="entry name" value="SelR"/>
    <property type="match status" value="1"/>
</dbReference>
<dbReference type="EC" id="1.8.4.12" evidence="3"/>
<keyword evidence="4" id="KW-0479">Metal-binding</keyword>
<dbReference type="GeneID" id="90608474"/>
<evidence type="ECO:0000256" key="2">
    <source>
        <dbReference type="ARBA" id="ARBA00007174"/>
    </source>
</evidence>
<dbReference type="GO" id="GO:0033743">
    <property type="term" value="F:peptide-methionine (R)-S-oxide reductase activity"/>
    <property type="evidence" value="ECO:0007669"/>
    <property type="project" value="UniProtKB-EC"/>
</dbReference>
<comment type="catalytic activity">
    <reaction evidence="7">
        <text>L-methionyl-[protein] + [thioredoxin]-disulfide + H2O = L-methionyl-(R)-S-oxide-[protein] + [thioredoxin]-dithiol</text>
        <dbReference type="Rhea" id="RHEA:24164"/>
        <dbReference type="Rhea" id="RHEA-COMP:10698"/>
        <dbReference type="Rhea" id="RHEA-COMP:10700"/>
        <dbReference type="Rhea" id="RHEA-COMP:12313"/>
        <dbReference type="Rhea" id="RHEA-COMP:12314"/>
        <dbReference type="ChEBI" id="CHEBI:15377"/>
        <dbReference type="ChEBI" id="CHEBI:16044"/>
        <dbReference type="ChEBI" id="CHEBI:29950"/>
        <dbReference type="ChEBI" id="CHEBI:45764"/>
        <dbReference type="ChEBI" id="CHEBI:50058"/>
        <dbReference type="EC" id="1.8.4.12"/>
    </reaction>
</comment>
<dbReference type="GO" id="GO:0030091">
    <property type="term" value="P:protein repair"/>
    <property type="evidence" value="ECO:0007669"/>
    <property type="project" value="InterPro"/>
</dbReference>
<dbReference type="GO" id="GO:0005737">
    <property type="term" value="C:cytoplasm"/>
    <property type="evidence" value="ECO:0007669"/>
    <property type="project" value="TreeGrafter"/>
</dbReference>
<dbReference type="NCBIfam" id="TIGR00357">
    <property type="entry name" value="peptide-methionine (R)-S-oxide reductase MsrB"/>
    <property type="match status" value="1"/>
</dbReference>
<feature type="domain" description="MsrB" evidence="9">
    <location>
        <begin position="69"/>
        <end position="191"/>
    </location>
</feature>
<keyword evidence="11" id="KW-1185">Reference proteome</keyword>
<comment type="similarity">
    <text evidence="2">Belongs to the MsrB Met sulfoxide reductase family.</text>
</comment>
<evidence type="ECO:0000256" key="4">
    <source>
        <dbReference type="ARBA" id="ARBA00022723"/>
    </source>
</evidence>
<dbReference type="Proteomes" id="UP000225740">
    <property type="component" value="Unassembled WGS sequence"/>
</dbReference>
<reference evidence="10 11" key="1">
    <citation type="submission" date="2017-06" db="EMBL/GenBank/DDBJ databases">
        <title>Description of Rhodopirellula bahusiensis sp. nov.</title>
        <authorList>
            <person name="Kizina J."/>
            <person name="Harder J."/>
        </authorList>
    </citation>
    <scope>NUCLEOTIDE SEQUENCE [LARGE SCALE GENOMIC DNA]</scope>
    <source>
        <strain evidence="10 11">SWK21</strain>
    </source>
</reference>
<evidence type="ECO:0000259" key="9">
    <source>
        <dbReference type="PROSITE" id="PS51790"/>
    </source>
</evidence>
<dbReference type="PANTHER" id="PTHR10173:SF52">
    <property type="entry name" value="METHIONINE-R-SULFOXIDE REDUCTASE B1"/>
    <property type="match status" value="1"/>
</dbReference>